<feature type="chain" id="PRO_5014667067" description="RNase H type-1 domain-containing protein" evidence="1">
    <location>
        <begin position="27"/>
        <end position="110"/>
    </location>
</feature>
<dbReference type="CDD" id="cd06222">
    <property type="entry name" value="RNase_H_like"/>
    <property type="match status" value="1"/>
</dbReference>
<dbReference type="PANTHER" id="PTHR47074">
    <property type="entry name" value="BNAC02G40300D PROTEIN"/>
    <property type="match status" value="1"/>
</dbReference>
<organism evidence="3">
    <name type="scientific">Fagus sylvatica</name>
    <name type="common">Beechnut</name>
    <dbReference type="NCBI Taxonomy" id="28930"/>
    <lineage>
        <taxon>Eukaryota</taxon>
        <taxon>Viridiplantae</taxon>
        <taxon>Streptophyta</taxon>
        <taxon>Embryophyta</taxon>
        <taxon>Tracheophyta</taxon>
        <taxon>Spermatophyta</taxon>
        <taxon>Magnoliopsida</taxon>
        <taxon>eudicotyledons</taxon>
        <taxon>Gunneridae</taxon>
        <taxon>Pentapetalae</taxon>
        <taxon>rosids</taxon>
        <taxon>fabids</taxon>
        <taxon>Fagales</taxon>
        <taxon>Fagaceae</taxon>
        <taxon>Fagus</taxon>
    </lineage>
</organism>
<proteinExistence type="predicted"/>
<protein>
    <recommendedName>
        <fullName evidence="2">RNase H type-1 domain-containing protein</fullName>
    </recommendedName>
</protein>
<dbReference type="SUPFAM" id="SSF53098">
    <property type="entry name" value="Ribonuclease H-like"/>
    <property type="match status" value="1"/>
</dbReference>
<dbReference type="InterPro" id="IPR036397">
    <property type="entry name" value="RNaseH_sf"/>
</dbReference>
<accession>A0A2N9IQW9</accession>
<dbReference type="GO" id="GO:0003676">
    <property type="term" value="F:nucleic acid binding"/>
    <property type="evidence" value="ECO:0007669"/>
    <property type="project" value="InterPro"/>
</dbReference>
<keyword evidence="1" id="KW-0732">Signal</keyword>
<dbReference type="Gene3D" id="3.30.420.10">
    <property type="entry name" value="Ribonuclease H-like superfamily/Ribonuclease H"/>
    <property type="match status" value="1"/>
</dbReference>
<evidence type="ECO:0000259" key="2">
    <source>
        <dbReference type="Pfam" id="PF13456"/>
    </source>
</evidence>
<dbReference type="InterPro" id="IPR002156">
    <property type="entry name" value="RNaseH_domain"/>
</dbReference>
<gene>
    <name evidence="3" type="ORF">FSB_LOCUS54253</name>
</gene>
<dbReference type="AlphaFoldDB" id="A0A2N9IQW9"/>
<dbReference type="Pfam" id="PF13456">
    <property type="entry name" value="RVT_3"/>
    <property type="match status" value="1"/>
</dbReference>
<feature type="domain" description="RNase H type-1" evidence="2">
    <location>
        <begin position="33"/>
        <end position="110"/>
    </location>
</feature>
<reference evidence="3" key="1">
    <citation type="submission" date="2018-02" db="EMBL/GenBank/DDBJ databases">
        <authorList>
            <person name="Cohen D.B."/>
            <person name="Kent A.D."/>
        </authorList>
    </citation>
    <scope>NUCLEOTIDE SEQUENCE</scope>
</reference>
<name>A0A2N9IQW9_FAGSY</name>
<dbReference type="PANTHER" id="PTHR47074:SF73">
    <property type="entry name" value="OS04G0448401 PROTEIN"/>
    <property type="match status" value="1"/>
</dbReference>
<dbReference type="EMBL" id="OIVN01006154">
    <property type="protein sequence ID" value="SPD26371.1"/>
    <property type="molecule type" value="Genomic_DNA"/>
</dbReference>
<sequence length="110" mass="12265">MLMQPPQPMQHFLLLLLEILLDPSLIAGPRGLPFLTPGIAEASAITWAIEMAKSENFQDIVVESDAKVCIDAINGESARVPWKLLSLCINSKFLVLEFTSCSFCWVRRDC</sequence>
<dbReference type="InterPro" id="IPR052929">
    <property type="entry name" value="RNase_H-like_EbsB-rel"/>
</dbReference>
<feature type="signal peptide" evidence="1">
    <location>
        <begin position="1"/>
        <end position="26"/>
    </location>
</feature>
<evidence type="ECO:0000256" key="1">
    <source>
        <dbReference type="SAM" id="SignalP"/>
    </source>
</evidence>
<dbReference type="InterPro" id="IPR044730">
    <property type="entry name" value="RNase_H-like_dom_plant"/>
</dbReference>
<dbReference type="GO" id="GO:0004523">
    <property type="term" value="F:RNA-DNA hybrid ribonuclease activity"/>
    <property type="evidence" value="ECO:0007669"/>
    <property type="project" value="InterPro"/>
</dbReference>
<evidence type="ECO:0000313" key="3">
    <source>
        <dbReference type="EMBL" id="SPD26371.1"/>
    </source>
</evidence>
<dbReference type="InterPro" id="IPR012337">
    <property type="entry name" value="RNaseH-like_sf"/>
</dbReference>